<evidence type="ECO:0000256" key="2">
    <source>
        <dbReference type="SAM" id="SignalP"/>
    </source>
</evidence>
<dbReference type="AlphaFoldDB" id="A0AAU7AV37"/>
<reference evidence="3" key="1">
    <citation type="submission" date="2022-12" db="EMBL/GenBank/DDBJ databases">
        <title>Paraconexibacter alkalitolerans sp. nov. and Baekduia alba sp. nov., isolated from soil and emended description of the genera Paraconexibacter (Chun et al., 2020) and Baekduia (An et al., 2020).</title>
        <authorList>
            <person name="Vieira S."/>
            <person name="Huber K.J."/>
            <person name="Geppert A."/>
            <person name="Wolf J."/>
            <person name="Neumann-Schaal M."/>
            <person name="Muesken M."/>
            <person name="Overmann J."/>
        </authorList>
    </citation>
    <scope>NUCLEOTIDE SEQUENCE</scope>
    <source>
        <strain evidence="3">AEG42_29</strain>
    </source>
</reference>
<name>A0AAU7AV37_9ACTN</name>
<gene>
    <name evidence="3" type="ORF">DSM112329_02436</name>
</gene>
<keyword evidence="2" id="KW-0732">Signal</keyword>
<evidence type="ECO:0000256" key="1">
    <source>
        <dbReference type="SAM" id="MobiDB-lite"/>
    </source>
</evidence>
<feature type="compositionally biased region" description="Acidic residues" evidence="1">
    <location>
        <begin position="367"/>
        <end position="386"/>
    </location>
</feature>
<feature type="region of interest" description="Disordered" evidence="1">
    <location>
        <begin position="365"/>
        <end position="396"/>
    </location>
</feature>
<dbReference type="KEGG" id="parq:DSM112329_02436"/>
<sequence>MRLAKLVLTLLILLAVPPAAASAQTPPPASAGGLTELTDPATCAIAPDTVDDEDEPVTGCQKLAPLLGPQAVLTSPDGRFVYVAGGTDAFTIFGHGSGYGGLTVLARDAVTGTLSRVQCLSNDTSDGAGTGGCDPLTAGVDLVDLAMTADGSALAVAGSGNGSVTFLSRDAGSGRLTEVACVQESVPFGGRCAGSPSLEGVSSVAFSPDGKDLYAASGHHSSIVQLRLADDGALVRKCISADGSSGSCARAPQLIAPGSLRLSTDGRSVYALTTSGITWLTRDTSTGVLSPGGCVVPDTGKACPSGRTGGSTYASATDSGQALAMSGDGRTLVTSNGYYADAQLNVLRRSEADGSLALTGCVTPLPYEEEESEEEEEVTGEDEDADAETRTASTRQAPACVQAPVVPVGGAITSLSDGRFLAIGYGSAAVLTVSAEGAPVVDGCLAPDDNRCASTRLAGSAAGAAALPGGSAVLVGPYGLSQVGPAPRATARAFGRSIRIRVACPAAGPGCSGVAKVERYGANLRAAAPASAATGGRARFTLAPGTQSTLTVKLSKAPRRAAASLTVRRGGRTVRVLSPVTGLRGVAVPLAPRACPSGAVLAGSGTTTRVVRRGNGAVVGCLAGSRPVRLDRFGASAGGPVRIAGRFAAVVLSTPVAGDRTHRAVAVFDLRRGTVRRLAGAAGYATDSGVASLVLKPSGAVAWTACVGARSGRCVGGRGDELHMQDARGARTPVLARHRITALRLNGSELRFQVAGGARTLPLT</sequence>
<dbReference type="InterPro" id="IPR011045">
    <property type="entry name" value="N2O_reductase_N"/>
</dbReference>
<dbReference type="SUPFAM" id="SSF50974">
    <property type="entry name" value="Nitrous oxide reductase, N-terminal domain"/>
    <property type="match status" value="1"/>
</dbReference>
<dbReference type="EMBL" id="CP114014">
    <property type="protein sequence ID" value="XAY05579.1"/>
    <property type="molecule type" value="Genomic_DNA"/>
</dbReference>
<proteinExistence type="predicted"/>
<protein>
    <submittedName>
        <fullName evidence="3">Uncharacterized protein</fullName>
    </submittedName>
</protein>
<feature type="signal peptide" evidence="2">
    <location>
        <begin position="1"/>
        <end position="21"/>
    </location>
</feature>
<accession>A0AAU7AV37</accession>
<dbReference type="RefSeq" id="WP_354702083.1">
    <property type="nucleotide sequence ID" value="NZ_CP114014.1"/>
</dbReference>
<dbReference type="InterPro" id="IPR015943">
    <property type="entry name" value="WD40/YVTN_repeat-like_dom_sf"/>
</dbReference>
<organism evidence="3">
    <name type="scientific">Paraconexibacter sp. AEG42_29</name>
    <dbReference type="NCBI Taxonomy" id="2997339"/>
    <lineage>
        <taxon>Bacteria</taxon>
        <taxon>Bacillati</taxon>
        <taxon>Actinomycetota</taxon>
        <taxon>Thermoleophilia</taxon>
        <taxon>Solirubrobacterales</taxon>
        <taxon>Paraconexibacteraceae</taxon>
        <taxon>Paraconexibacter</taxon>
    </lineage>
</organism>
<evidence type="ECO:0000313" key="3">
    <source>
        <dbReference type="EMBL" id="XAY05579.1"/>
    </source>
</evidence>
<feature type="chain" id="PRO_5043772676" evidence="2">
    <location>
        <begin position="22"/>
        <end position="764"/>
    </location>
</feature>
<dbReference type="Gene3D" id="2.130.10.10">
    <property type="entry name" value="YVTN repeat-like/Quinoprotein amine dehydrogenase"/>
    <property type="match status" value="2"/>
</dbReference>